<dbReference type="NCBIfam" id="TIGR00026">
    <property type="entry name" value="hi_GC_TIGR00026"/>
    <property type="match status" value="1"/>
</dbReference>
<evidence type="ECO:0000256" key="1">
    <source>
        <dbReference type="ARBA" id="ARBA00008710"/>
    </source>
</evidence>
<dbReference type="OrthoDB" id="8225825at2"/>
<dbReference type="Proteomes" id="UP000294257">
    <property type="component" value="Unassembled WGS sequence"/>
</dbReference>
<comment type="similarity">
    <text evidence="1">Belongs to the F420H(2)-dependent quinone reductase family.</text>
</comment>
<dbReference type="AlphaFoldDB" id="A0A4Q7KJI3"/>
<comment type="catalytic activity">
    <reaction evidence="2">
        <text>oxidized coenzyme F420-(gamma-L-Glu)(n) + a quinol + H(+) = reduced coenzyme F420-(gamma-L-Glu)(n) + a quinone</text>
        <dbReference type="Rhea" id="RHEA:39663"/>
        <dbReference type="Rhea" id="RHEA-COMP:12939"/>
        <dbReference type="Rhea" id="RHEA-COMP:14378"/>
        <dbReference type="ChEBI" id="CHEBI:15378"/>
        <dbReference type="ChEBI" id="CHEBI:24646"/>
        <dbReference type="ChEBI" id="CHEBI:132124"/>
        <dbReference type="ChEBI" id="CHEBI:133980"/>
        <dbReference type="ChEBI" id="CHEBI:139511"/>
    </reaction>
</comment>
<protein>
    <submittedName>
        <fullName evidence="3">Deazaflavin-dependent oxidoreductase (Nitroreductase family)</fullName>
    </submittedName>
</protein>
<evidence type="ECO:0000313" key="3">
    <source>
        <dbReference type="EMBL" id="RZS36585.1"/>
    </source>
</evidence>
<evidence type="ECO:0000313" key="4">
    <source>
        <dbReference type="Proteomes" id="UP000294257"/>
    </source>
</evidence>
<dbReference type="EMBL" id="SGWQ01000007">
    <property type="protein sequence ID" value="RZS36585.1"/>
    <property type="molecule type" value="Genomic_DNA"/>
</dbReference>
<dbReference type="GO" id="GO:0070967">
    <property type="term" value="F:coenzyme F420 binding"/>
    <property type="evidence" value="ECO:0007669"/>
    <property type="project" value="TreeGrafter"/>
</dbReference>
<accession>A0A4Q7KJI3</accession>
<dbReference type="SUPFAM" id="SSF50475">
    <property type="entry name" value="FMN-binding split barrel"/>
    <property type="match status" value="1"/>
</dbReference>
<gene>
    <name evidence="3" type="ORF">EV193_107266</name>
</gene>
<dbReference type="GO" id="GO:0005886">
    <property type="term" value="C:plasma membrane"/>
    <property type="evidence" value="ECO:0007669"/>
    <property type="project" value="TreeGrafter"/>
</dbReference>
<organism evidence="3 4">
    <name type="scientific">Herbihabitans rhizosphaerae</name>
    <dbReference type="NCBI Taxonomy" id="1872711"/>
    <lineage>
        <taxon>Bacteria</taxon>
        <taxon>Bacillati</taxon>
        <taxon>Actinomycetota</taxon>
        <taxon>Actinomycetes</taxon>
        <taxon>Pseudonocardiales</taxon>
        <taxon>Pseudonocardiaceae</taxon>
        <taxon>Herbihabitans</taxon>
    </lineage>
</organism>
<dbReference type="PANTHER" id="PTHR39428:SF1">
    <property type="entry name" value="F420H(2)-DEPENDENT QUINONE REDUCTASE RV1261C"/>
    <property type="match status" value="1"/>
</dbReference>
<keyword evidence="4" id="KW-1185">Reference proteome</keyword>
<dbReference type="GO" id="GO:0016491">
    <property type="term" value="F:oxidoreductase activity"/>
    <property type="evidence" value="ECO:0007669"/>
    <property type="project" value="InterPro"/>
</dbReference>
<evidence type="ECO:0000256" key="2">
    <source>
        <dbReference type="ARBA" id="ARBA00049106"/>
    </source>
</evidence>
<comment type="caution">
    <text evidence="3">The sequence shown here is derived from an EMBL/GenBank/DDBJ whole genome shotgun (WGS) entry which is preliminary data.</text>
</comment>
<dbReference type="Gene3D" id="2.30.110.10">
    <property type="entry name" value="Electron Transport, Fmn-binding Protein, Chain A"/>
    <property type="match status" value="1"/>
</dbReference>
<sequence>MADEPAFPEVRWGTTDNPVARAAAAFGATKPGSWLIRTLTPVDRKLLERSKGKYGILGAFSAPTLLLTTTGRKSGLPRRQPLLHYREGNRAYVVGSNFGQQHHPAWTGNLLADPEAVVTLAGKEIPVRATLLDGEERDRVFAEFVKRAKAYDVYRERTTREIRVFRLDPEQR</sequence>
<dbReference type="InterPro" id="IPR004378">
    <property type="entry name" value="F420H2_quin_Rdtase"/>
</dbReference>
<dbReference type="RefSeq" id="WP_130346055.1">
    <property type="nucleotide sequence ID" value="NZ_SGWQ01000007.1"/>
</dbReference>
<dbReference type="InterPro" id="IPR012349">
    <property type="entry name" value="Split_barrel_FMN-bd"/>
</dbReference>
<dbReference type="PANTHER" id="PTHR39428">
    <property type="entry name" value="F420H(2)-DEPENDENT QUINONE REDUCTASE RV1261C"/>
    <property type="match status" value="1"/>
</dbReference>
<name>A0A4Q7KJI3_9PSEU</name>
<proteinExistence type="inferred from homology"/>
<reference evidence="3 4" key="1">
    <citation type="submission" date="2019-02" db="EMBL/GenBank/DDBJ databases">
        <title>Genomic Encyclopedia of Type Strains, Phase IV (KMG-IV): sequencing the most valuable type-strain genomes for metagenomic binning, comparative biology and taxonomic classification.</title>
        <authorList>
            <person name="Goeker M."/>
        </authorList>
    </citation>
    <scope>NUCLEOTIDE SEQUENCE [LARGE SCALE GENOMIC DNA]</scope>
    <source>
        <strain evidence="3 4">DSM 101727</strain>
    </source>
</reference>
<dbReference type="Pfam" id="PF04075">
    <property type="entry name" value="F420H2_quin_red"/>
    <property type="match status" value="1"/>
</dbReference>